<protein>
    <recommendedName>
        <fullName evidence="4">Apple domain-containing protein</fullName>
    </recommendedName>
</protein>
<dbReference type="PANTHER" id="PTHR46344:SF27">
    <property type="entry name" value="KELCH REPEAT SUPERFAMILY PROTEIN"/>
    <property type="match status" value="1"/>
</dbReference>
<dbReference type="Pfam" id="PF00024">
    <property type="entry name" value="PAN_1"/>
    <property type="match status" value="1"/>
</dbReference>
<feature type="signal peptide" evidence="3">
    <location>
        <begin position="1"/>
        <end position="20"/>
    </location>
</feature>
<evidence type="ECO:0000313" key="5">
    <source>
        <dbReference type="EMBL" id="CAF4213198.1"/>
    </source>
</evidence>
<accession>A0A820CVV6</accession>
<feature type="chain" id="PRO_5032269837" description="Apple domain-containing protein" evidence="3">
    <location>
        <begin position="21"/>
        <end position="258"/>
    </location>
</feature>
<feature type="non-terminal residue" evidence="5">
    <location>
        <position position="258"/>
    </location>
</feature>
<organism evidence="5 6">
    <name type="scientific">Adineta steineri</name>
    <dbReference type="NCBI Taxonomy" id="433720"/>
    <lineage>
        <taxon>Eukaryota</taxon>
        <taxon>Metazoa</taxon>
        <taxon>Spiralia</taxon>
        <taxon>Gnathifera</taxon>
        <taxon>Rotifera</taxon>
        <taxon>Eurotatoria</taxon>
        <taxon>Bdelloidea</taxon>
        <taxon>Adinetida</taxon>
        <taxon>Adinetidae</taxon>
        <taxon>Adineta</taxon>
    </lineage>
</organism>
<sequence length="258" mass="27487">MASRTVCLWLLFMIITQTVGEDTQSMIMSLTPDSKFQCTNTTCLPFISVIASNIRNCQIVCLTQSHCRAATFHRSTSNCELFGDMLNQNENMLTDVDATTMNIISGTRFQPEWTTTGNMSTVRYIHTASVLANGSVLVTGGQNSVGDLDNAELYNPSTGTWTTTGNMNVLRAAHTASILANGSVLVVGGHNGTSYLDSAELYNPSTGTWTTTGNMSIARYVHTASTLANGEVLVVGGSGNGGCLNSAELYNPLTVTVT</sequence>
<comment type="caution">
    <text evidence="5">The sequence shown here is derived from an EMBL/GenBank/DDBJ whole genome shotgun (WGS) entry which is preliminary data.</text>
</comment>
<reference evidence="5" key="1">
    <citation type="submission" date="2021-02" db="EMBL/GenBank/DDBJ databases">
        <authorList>
            <person name="Nowell W R."/>
        </authorList>
    </citation>
    <scope>NUCLEOTIDE SEQUENCE</scope>
</reference>
<dbReference type="AlphaFoldDB" id="A0A820CVV6"/>
<dbReference type="PANTHER" id="PTHR46344">
    <property type="entry name" value="OS02G0202900 PROTEIN"/>
    <property type="match status" value="1"/>
</dbReference>
<dbReference type="InterPro" id="IPR006652">
    <property type="entry name" value="Kelch_1"/>
</dbReference>
<dbReference type="EMBL" id="CAJOAZ010009973">
    <property type="protein sequence ID" value="CAF4213198.1"/>
    <property type="molecule type" value="Genomic_DNA"/>
</dbReference>
<evidence type="ECO:0000259" key="4">
    <source>
        <dbReference type="PROSITE" id="PS50948"/>
    </source>
</evidence>
<name>A0A820CVV6_9BILA</name>
<dbReference type="Gene3D" id="2.120.10.80">
    <property type="entry name" value="Kelch-type beta propeller"/>
    <property type="match status" value="1"/>
</dbReference>
<feature type="domain" description="Apple" evidence="4">
    <location>
        <begin position="38"/>
        <end position="105"/>
    </location>
</feature>
<evidence type="ECO:0000256" key="2">
    <source>
        <dbReference type="ARBA" id="ARBA00022737"/>
    </source>
</evidence>
<keyword evidence="2" id="KW-0677">Repeat</keyword>
<evidence type="ECO:0000256" key="1">
    <source>
        <dbReference type="ARBA" id="ARBA00022441"/>
    </source>
</evidence>
<dbReference type="Proteomes" id="UP000663844">
    <property type="component" value="Unassembled WGS sequence"/>
</dbReference>
<evidence type="ECO:0000313" key="6">
    <source>
        <dbReference type="Proteomes" id="UP000663844"/>
    </source>
</evidence>
<evidence type="ECO:0000256" key="3">
    <source>
        <dbReference type="SAM" id="SignalP"/>
    </source>
</evidence>
<keyword evidence="1" id="KW-0880">Kelch repeat</keyword>
<dbReference type="PROSITE" id="PS50948">
    <property type="entry name" value="PAN"/>
    <property type="match status" value="1"/>
</dbReference>
<keyword evidence="3" id="KW-0732">Signal</keyword>
<dbReference type="InterPro" id="IPR015915">
    <property type="entry name" value="Kelch-typ_b-propeller"/>
</dbReference>
<dbReference type="Pfam" id="PF24681">
    <property type="entry name" value="Kelch_KLHDC2_KLHL20_DRC7"/>
    <property type="match status" value="1"/>
</dbReference>
<dbReference type="InterPro" id="IPR003609">
    <property type="entry name" value="Pan_app"/>
</dbReference>
<gene>
    <name evidence="5" type="ORF">OXD698_LOCUS41467</name>
</gene>
<proteinExistence type="predicted"/>
<dbReference type="SMART" id="SM00612">
    <property type="entry name" value="Kelch"/>
    <property type="match status" value="2"/>
</dbReference>
<dbReference type="SUPFAM" id="SSF117281">
    <property type="entry name" value="Kelch motif"/>
    <property type="match status" value="1"/>
</dbReference>